<gene>
    <name evidence="2" type="ORF">PIIN_03098</name>
</gene>
<evidence type="ECO:0000313" key="3">
    <source>
        <dbReference type="Proteomes" id="UP000007148"/>
    </source>
</evidence>
<protein>
    <submittedName>
        <fullName evidence="2">Uncharacterized protein</fullName>
    </submittedName>
</protein>
<reference evidence="2 3" key="1">
    <citation type="journal article" date="2011" name="PLoS Pathog.">
        <title>Endophytic Life Strategies Decoded by Genome and Transcriptome Analyses of the Mutualistic Root Symbiont Piriformospora indica.</title>
        <authorList>
            <person name="Zuccaro A."/>
            <person name="Lahrmann U."/>
            <person name="Guldener U."/>
            <person name="Langen G."/>
            <person name="Pfiffi S."/>
            <person name="Biedenkopf D."/>
            <person name="Wong P."/>
            <person name="Samans B."/>
            <person name="Grimm C."/>
            <person name="Basiewicz M."/>
            <person name="Murat C."/>
            <person name="Martin F."/>
            <person name="Kogel K.H."/>
        </authorList>
    </citation>
    <scope>NUCLEOTIDE SEQUENCE [LARGE SCALE GENOMIC DNA]</scope>
    <source>
        <strain evidence="2 3">DSM 11827</strain>
    </source>
</reference>
<dbReference type="InParanoid" id="G4TD00"/>
<organism evidence="2 3">
    <name type="scientific">Serendipita indica (strain DSM 11827)</name>
    <name type="common">Root endophyte fungus</name>
    <name type="synonym">Piriformospora indica</name>
    <dbReference type="NCBI Taxonomy" id="1109443"/>
    <lineage>
        <taxon>Eukaryota</taxon>
        <taxon>Fungi</taxon>
        <taxon>Dikarya</taxon>
        <taxon>Basidiomycota</taxon>
        <taxon>Agaricomycotina</taxon>
        <taxon>Agaricomycetes</taxon>
        <taxon>Sebacinales</taxon>
        <taxon>Serendipitaceae</taxon>
        <taxon>Serendipita</taxon>
    </lineage>
</organism>
<feature type="region of interest" description="Disordered" evidence="1">
    <location>
        <begin position="67"/>
        <end position="88"/>
    </location>
</feature>
<evidence type="ECO:0000313" key="2">
    <source>
        <dbReference type="EMBL" id="CCA69198.1"/>
    </source>
</evidence>
<evidence type="ECO:0000256" key="1">
    <source>
        <dbReference type="SAM" id="MobiDB-lite"/>
    </source>
</evidence>
<sequence>MRYGLCSIDVLDAHNANAAANTRKPRLGCKAKVSSSRTTPTVFGLYSIKNKKITLSSNSSLSTFRTTSKRNLQGGALHPQSRHSRRWTRKKILKPPSTWILECCSEDPFPSHAPPKPAILSRTSSKLVTTLGSYPSFRCRQEWQY</sequence>
<proteinExistence type="predicted"/>
<accession>G4TD00</accession>
<dbReference type="HOGENOM" id="CLU_1787561_0_0_1"/>
<name>G4TD00_SERID</name>
<keyword evidence="3" id="KW-1185">Reference proteome</keyword>
<comment type="caution">
    <text evidence="2">The sequence shown here is derived from an EMBL/GenBank/DDBJ whole genome shotgun (WGS) entry which is preliminary data.</text>
</comment>
<dbReference type="Proteomes" id="UP000007148">
    <property type="component" value="Unassembled WGS sequence"/>
</dbReference>
<dbReference type="AlphaFoldDB" id="G4TD00"/>
<dbReference type="EMBL" id="CAFZ01000049">
    <property type="protein sequence ID" value="CCA69198.1"/>
    <property type="molecule type" value="Genomic_DNA"/>
</dbReference>